<name>A0A2I0XA51_9ASPA</name>
<reference evidence="1 2" key="2">
    <citation type="journal article" date="2017" name="Nature">
        <title>The Apostasia genome and the evolution of orchids.</title>
        <authorList>
            <person name="Zhang G.Q."/>
            <person name="Liu K.W."/>
            <person name="Li Z."/>
            <person name="Lohaus R."/>
            <person name="Hsiao Y.Y."/>
            <person name="Niu S.C."/>
            <person name="Wang J.Y."/>
            <person name="Lin Y.C."/>
            <person name="Xu Q."/>
            <person name="Chen L.J."/>
            <person name="Yoshida K."/>
            <person name="Fujiwara S."/>
            <person name="Wang Z.W."/>
            <person name="Zhang Y.Q."/>
            <person name="Mitsuda N."/>
            <person name="Wang M."/>
            <person name="Liu G.H."/>
            <person name="Pecoraro L."/>
            <person name="Huang H.X."/>
            <person name="Xiao X.J."/>
            <person name="Lin M."/>
            <person name="Wu X.Y."/>
            <person name="Wu W.L."/>
            <person name="Chen Y.Y."/>
            <person name="Chang S.B."/>
            <person name="Sakamoto S."/>
            <person name="Ohme-Takagi M."/>
            <person name="Yagi M."/>
            <person name="Zeng S.J."/>
            <person name="Shen C.Y."/>
            <person name="Yeh C.M."/>
            <person name="Luo Y.B."/>
            <person name="Tsai W.C."/>
            <person name="Van de Peer Y."/>
            <person name="Liu Z.J."/>
        </authorList>
    </citation>
    <scope>NUCLEOTIDE SEQUENCE [LARGE SCALE GENOMIC DNA]</scope>
    <source>
        <tissue evidence="1">The whole plant</tissue>
    </source>
</reference>
<reference evidence="1 2" key="1">
    <citation type="journal article" date="2016" name="Sci. Rep.">
        <title>The Dendrobium catenatum Lindl. genome sequence provides insights into polysaccharide synthase, floral development and adaptive evolution.</title>
        <authorList>
            <person name="Zhang G.Q."/>
            <person name="Xu Q."/>
            <person name="Bian C."/>
            <person name="Tsai W.C."/>
            <person name="Yeh C.M."/>
            <person name="Liu K.W."/>
            <person name="Yoshida K."/>
            <person name="Zhang L.S."/>
            <person name="Chang S.B."/>
            <person name="Chen F."/>
            <person name="Shi Y."/>
            <person name="Su Y.Y."/>
            <person name="Zhang Y.Q."/>
            <person name="Chen L.J."/>
            <person name="Yin Y."/>
            <person name="Lin M."/>
            <person name="Huang H."/>
            <person name="Deng H."/>
            <person name="Wang Z.W."/>
            <person name="Zhu S.L."/>
            <person name="Zhao X."/>
            <person name="Deng C."/>
            <person name="Niu S.C."/>
            <person name="Huang J."/>
            <person name="Wang M."/>
            <person name="Liu G.H."/>
            <person name="Yang H.J."/>
            <person name="Xiao X.J."/>
            <person name="Hsiao Y.Y."/>
            <person name="Wu W.L."/>
            <person name="Chen Y.Y."/>
            <person name="Mitsuda N."/>
            <person name="Ohme-Takagi M."/>
            <person name="Luo Y.B."/>
            <person name="Van de Peer Y."/>
            <person name="Liu Z.J."/>
        </authorList>
    </citation>
    <scope>NUCLEOTIDE SEQUENCE [LARGE SCALE GENOMIC DNA]</scope>
    <source>
        <tissue evidence="1">The whole plant</tissue>
    </source>
</reference>
<evidence type="ECO:0000313" key="1">
    <source>
        <dbReference type="EMBL" id="PKU84807.1"/>
    </source>
</evidence>
<dbReference type="Proteomes" id="UP000233837">
    <property type="component" value="Unassembled WGS sequence"/>
</dbReference>
<evidence type="ECO:0000313" key="2">
    <source>
        <dbReference type="Proteomes" id="UP000233837"/>
    </source>
</evidence>
<protein>
    <submittedName>
        <fullName evidence="1">Uncharacterized protein</fullName>
    </submittedName>
</protein>
<keyword evidence="2" id="KW-1185">Reference proteome</keyword>
<accession>A0A2I0XA51</accession>
<sequence>MVDEQRWTGSSAKAQNPKLLPALRLESETKPNYSSVLDVAECQLNYYDACRNVSMPFSL</sequence>
<organism evidence="1 2">
    <name type="scientific">Dendrobium catenatum</name>
    <dbReference type="NCBI Taxonomy" id="906689"/>
    <lineage>
        <taxon>Eukaryota</taxon>
        <taxon>Viridiplantae</taxon>
        <taxon>Streptophyta</taxon>
        <taxon>Embryophyta</taxon>
        <taxon>Tracheophyta</taxon>
        <taxon>Spermatophyta</taxon>
        <taxon>Magnoliopsida</taxon>
        <taxon>Liliopsida</taxon>
        <taxon>Asparagales</taxon>
        <taxon>Orchidaceae</taxon>
        <taxon>Epidendroideae</taxon>
        <taxon>Malaxideae</taxon>
        <taxon>Dendrobiinae</taxon>
        <taxon>Dendrobium</taxon>
    </lineage>
</organism>
<dbReference type="EMBL" id="KZ502028">
    <property type="protein sequence ID" value="PKU84807.1"/>
    <property type="molecule type" value="Genomic_DNA"/>
</dbReference>
<dbReference type="AlphaFoldDB" id="A0A2I0XA51"/>
<gene>
    <name evidence="1" type="ORF">MA16_Dca020518</name>
</gene>
<proteinExistence type="predicted"/>